<dbReference type="InterPro" id="IPR018580">
    <property type="entry name" value="Uncharacterised_YfhO"/>
</dbReference>
<feature type="transmembrane region" description="Helical" evidence="1">
    <location>
        <begin position="386"/>
        <end position="406"/>
    </location>
</feature>
<feature type="transmembrane region" description="Helical" evidence="1">
    <location>
        <begin position="444"/>
        <end position="462"/>
    </location>
</feature>
<dbReference type="Pfam" id="PF09586">
    <property type="entry name" value="YfhO"/>
    <property type="match status" value="1"/>
</dbReference>
<dbReference type="PANTHER" id="PTHR38454:SF1">
    <property type="entry name" value="INTEGRAL MEMBRANE PROTEIN"/>
    <property type="match status" value="1"/>
</dbReference>
<dbReference type="AlphaFoldDB" id="A0AA47G868"/>
<feature type="transmembrane region" description="Helical" evidence="1">
    <location>
        <begin position="81"/>
        <end position="100"/>
    </location>
</feature>
<accession>A0AA47G868</accession>
<dbReference type="RefSeq" id="WP_269104677.1">
    <property type="nucleotide sequence ID" value="NZ_CP114063.1"/>
</dbReference>
<evidence type="ECO:0000313" key="3">
    <source>
        <dbReference type="Proteomes" id="UP001164714"/>
    </source>
</evidence>
<feature type="transmembrane region" description="Helical" evidence="1">
    <location>
        <begin position="360"/>
        <end position="377"/>
    </location>
</feature>
<feature type="transmembrane region" description="Helical" evidence="1">
    <location>
        <begin position="160"/>
        <end position="178"/>
    </location>
</feature>
<gene>
    <name evidence="2" type="ORF">OZ415_07570</name>
</gene>
<keyword evidence="1" id="KW-0472">Membrane</keyword>
<keyword evidence="1" id="KW-0812">Transmembrane</keyword>
<evidence type="ECO:0000313" key="2">
    <source>
        <dbReference type="EMBL" id="WAT24108.1"/>
    </source>
</evidence>
<keyword evidence="1" id="KW-1133">Transmembrane helix</keyword>
<feature type="transmembrane region" description="Helical" evidence="1">
    <location>
        <begin position="234"/>
        <end position="255"/>
    </location>
</feature>
<protein>
    <submittedName>
        <fullName evidence="2">YfhO family protein</fullName>
    </submittedName>
</protein>
<feature type="transmembrane region" description="Helical" evidence="1">
    <location>
        <begin position="107"/>
        <end position="130"/>
    </location>
</feature>
<dbReference type="EMBL" id="CP114063">
    <property type="protein sequence ID" value="WAT24108.1"/>
    <property type="molecule type" value="Genomic_DNA"/>
</dbReference>
<dbReference type="Proteomes" id="UP001164714">
    <property type="component" value="Chromosome"/>
</dbReference>
<feature type="transmembrane region" description="Helical" evidence="1">
    <location>
        <begin position="12"/>
        <end position="33"/>
    </location>
</feature>
<feature type="transmembrane region" description="Helical" evidence="1">
    <location>
        <begin position="301"/>
        <end position="320"/>
    </location>
</feature>
<feature type="transmembrane region" description="Helical" evidence="1">
    <location>
        <begin position="136"/>
        <end position="153"/>
    </location>
</feature>
<feature type="transmembrane region" description="Helical" evidence="1">
    <location>
        <begin position="834"/>
        <end position="855"/>
    </location>
</feature>
<feature type="transmembrane region" description="Helical" evidence="1">
    <location>
        <begin position="418"/>
        <end position="437"/>
    </location>
</feature>
<proteinExistence type="predicted"/>
<feature type="transmembrane region" description="Helical" evidence="1">
    <location>
        <begin position="332"/>
        <end position="348"/>
    </location>
</feature>
<organism evidence="2 3">
    <name type="scientific">Aerococcus urinaeequi</name>
    <dbReference type="NCBI Taxonomy" id="51665"/>
    <lineage>
        <taxon>Bacteria</taxon>
        <taxon>Bacillati</taxon>
        <taxon>Bacillota</taxon>
        <taxon>Bacilli</taxon>
        <taxon>Lactobacillales</taxon>
        <taxon>Aerococcaceae</taxon>
        <taxon>Aerococcus</taxon>
    </lineage>
</organism>
<evidence type="ECO:0000256" key="1">
    <source>
        <dbReference type="SAM" id="Phobius"/>
    </source>
</evidence>
<reference evidence="2" key="1">
    <citation type="submission" date="2022-12" db="EMBL/GenBank/DDBJ databases">
        <title>Whole genome sequence analysis of a duck derived balloon bacteium Aerococcus urinaeequi henan2020.</title>
        <authorList>
            <person name="Zhang H."/>
            <person name="Qiao H.X."/>
            <person name="Bian C.Z."/>
            <person name="Shu J.C."/>
        </authorList>
    </citation>
    <scope>NUCLEOTIDE SEQUENCE</scope>
    <source>
        <strain evidence="2">2020-HN-1</strain>
    </source>
</reference>
<sequence length="872" mass="99750">MHLSWAKIIKNVKLPIFMFIITALMLVLIYAILGIVPFGEQSVLATDLKNQYVSYFAYFKSIFEGTDSIIYSFSKTLSGNMIGLFGYYLISPFNFLLLLFDVSNFPLALSIVTILKTSAIALTMSGYLIFKKVPNLPNILLSMTYAFSGYVVAYQQNIMWLDVLILLPLVIMGIDIIVEKGSFYWYTIFLALTIIVNYYLGFMVCIFSVIYFVATNLGSLLDSNFKMKNYLKRVLDFMLGSLLAGGISSIIWLPALASYSGSSKVEFTLNEIITKETTFSLTDLMSKFIIGSTNSQQIRNGLPNIFITISLLTLGLLFFMNKKISKGTKVKYSSMILVMLCSFYYLGLNRIWHGFSDPTWFPYRNSFIFIFILLILIGEQVKYMEVTIPNIIIVGLLGGLGIWYIYQQDYSYISNTNLLLTSLILITVIILLILLSLKYMTINLFFTILLLITLGEISYNYIYSYKSLIYYEAPPFTAFVDKNQTIMEKYKPSNEDFYRLDMTNNYNENSPLLLNYPGLSHYSSNESDKVKTFLGNLGYRNNGNWSIYANGSSEFSDSLLGVKYTITDKERNVPEKIENKNDLNIYHNKNYFPLAFEISQKSDDNILNFDNTFEYQNMIAQTFFDYESNLYEKVDAADVEFKLVNLSEITESSMTEFEVVDESKEAYVIMQVKNFDMNSDLNLYFNNKGPGNKRVGVYFDNQYFGEVSSTKNNSILTYRPSDTQIEIKLKVLNEKIDLQNLLLYANDSNTMTQLANIANNRGIEINSISGDKISGNIPQLTNKSNFVFTIPYDESWLVEVDGKRVNTYPVVETLLGVEIPQNSKKITLRYVPNGLILGITISLLSIILMVIYFIVYNRLKHNHVHNKVDLIN</sequence>
<dbReference type="PANTHER" id="PTHR38454">
    <property type="entry name" value="INTEGRAL MEMBRANE PROTEIN-RELATED"/>
    <property type="match status" value="1"/>
</dbReference>
<feature type="transmembrane region" description="Helical" evidence="1">
    <location>
        <begin position="184"/>
        <end position="213"/>
    </location>
</feature>
<name>A0AA47G868_9LACT</name>